<dbReference type="CDD" id="cd04433">
    <property type="entry name" value="AFD_class_I"/>
    <property type="match status" value="1"/>
</dbReference>
<evidence type="ECO:0000313" key="4">
    <source>
        <dbReference type="EMBL" id="RDK02740.1"/>
    </source>
</evidence>
<dbReference type="OrthoDB" id="7055148at2"/>
<dbReference type="Pfam" id="PF13193">
    <property type="entry name" value="AMP-binding_C"/>
    <property type="match status" value="1"/>
</dbReference>
<dbReference type="AlphaFoldDB" id="A0A370NAU7"/>
<dbReference type="Pfam" id="PF00501">
    <property type="entry name" value="AMP-binding"/>
    <property type="match status" value="1"/>
</dbReference>
<reference evidence="5" key="1">
    <citation type="submission" date="2018-05" db="EMBL/GenBank/DDBJ databases">
        <authorList>
            <person name="Feng T."/>
        </authorList>
    </citation>
    <scope>NUCLEOTIDE SEQUENCE [LARGE SCALE GENOMIC DNA]</scope>
    <source>
        <strain evidence="5">S27</strain>
    </source>
</reference>
<proteinExistence type="predicted"/>
<evidence type="ECO:0000313" key="5">
    <source>
        <dbReference type="Proteomes" id="UP000254875"/>
    </source>
</evidence>
<dbReference type="Gene3D" id="3.30.300.30">
    <property type="match status" value="1"/>
</dbReference>
<dbReference type="Gene3D" id="3.40.50.12780">
    <property type="entry name" value="N-terminal domain of ligase-like"/>
    <property type="match status" value="1"/>
</dbReference>
<protein>
    <submittedName>
        <fullName evidence="4">O-succinylbenzoate--CoA ligase</fullName>
    </submittedName>
</protein>
<dbReference type="Proteomes" id="UP000254875">
    <property type="component" value="Unassembled WGS sequence"/>
</dbReference>
<dbReference type="InterPro" id="IPR045851">
    <property type="entry name" value="AMP-bd_C_sf"/>
</dbReference>
<organism evidence="4 5">
    <name type="scientific">Paraburkholderia lacunae</name>
    <dbReference type="NCBI Taxonomy" id="2211104"/>
    <lineage>
        <taxon>Bacteria</taxon>
        <taxon>Pseudomonadati</taxon>
        <taxon>Pseudomonadota</taxon>
        <taxon>Betaproteobacteria</taxon>
        <taxon>Burkholderiales</taxon>
        <taxon>Burkholderiaceae</taxon>
        <taxon>Paraburkholderia</taxon>
    </lineage>
</organism>
<dbReference type="SUPFAM" id="SSF56801">
    <property type="entry name" value="Acetyl-CoA synthetase-like"/>
    <property type="match status" value="1"/>
</dbReference>
<dbReference type="InterPro" id="IPR042099">
    <property type="entry name" value="ANL_N_sf"/>
</dbReference>
<evidence type="ECO:0000259" key="3">
    <source>
        <dbReference type="Pfam" id="PF13193"/>
    </source>
</evidence>
<dbReference type="PANTHER" id="PTHR43767:SF1">
    <property type="entry name" value="NONRIBOSOMAL PEPTIDE SYNTHASE PES1 (EUROFUNG)-RELATED"/>
    <property type="match status" value="1"/>
</dbReference>
<accession>A0A370NAU7</accession>
<dbReference type="PANTHER" id="PTHR43767">
    <property type="entry name" value="LONG-CHAIN-FATTY-ACID--COA LIGASE"/>
    <property type="match status" value="1"/>
</dbReference>
<evidence type="ECO:0000259" key="2">
    <source>
        <dbReference type="Pfam" id="PF00501"/>
    </source>
</evidence>
<keyword evidence="4" id="KW-0436">Ligase</keyword>
<evidence type="ECO:0000256" key="1">
    <source>
        <dbReference type="SAM" id="MobiDB-lite"/>
    </source>
</evidence>
<dbReference type="EMBL" id="QHKS01000006">
    <property type="protein sequence ID" value="RDK02740.1"/>
    <property type="molecule type" value="Genomic_DNA"/>
</dbReference>
<gene>
    <name evidence="4" type="ORF">DLM46_10840</name>
</gene>
<dbReference type="InterPro" id="IPR000873">
    <property type="entry name" value="AMP-dep_synth/lig_dom"/>
</dbReference>
<dbReference type="RefSeq" id="WP_115100769.1">
    <property type="nucleotide sequence ID" value="NZ_QHKS01000006.1"/>
</dbReference>
<feature type="compositionally biased region" description="Low complexity" evidence="1">
    <location>
        <begin position="457"/>
        <end position="471"/>
    </location>
</feature>
<dbReference type="InterPro" id="IPR020845">
    <property type="entry name" value="AMP-binding_CS"/>
</dbReference>
<feature type="domain" description="AMP-binding enzyme C-terminal" evidence="3">
    <location>
        <begin position="369"/>
        <end position="440"/>
    </location>
</feature>
<dbReference type="GO" id="GO:0016878">
    <property type="term" value="F:acid-thiol ligase activity"/>
    <property type="evidence" value="ECO:0007669"/>
    <property type="project" value="UniProtKB-ARBA"/>
</dbReference>
<dbReference type="InterPro" id="IPR025110">
    <property type="entry name" value="AMP-bd_C"/>
</dbReference>
<feature type="domain" description="AMP-dependent synthetase/ligase" evidence="2">
    <location>
        <begin position="12"/>
        <end position="306"/>
    </location>
</feature>
<dbReference type="InterPro" id="IPR050237">
    <property type="entry name" value="ATP-dep_AMP-bd_enzyme"/>
</dbReference>
<comment type="caution">
    <text evidence="4">The sequence shown here is derived from an EMBL/GenBank/DDBJ whole genome shotgun (WGS) entry which is preliminary data.</text>
</comment>
<keyword evidence="5" id="KW-1185">Reference proteome</keyword>
<feature type="region of interest" description="Disordered" evidence="1">
    <location>
        <begin position="457"/>
        <end position="481"/>
    </location>
</feature>
<dbReference type="PROSITE" id="PS00455">
    <property type="entry name" value="AMP_BINDING"/>
    <property type="match status" value="1"/>
</dbReference>
<name>A0A370NAU7_9BURK</name>
<sequence length="481" mass="52210">MTDKPLFALLRTFGERPAVQTEQGSHSYGELCAQIERQTDKLRAAGVAPGDVVFLQGDYSLSGIALFLALYRNANIIAMNTASNAQEIDTKSRTANAVYFAEVDEDTLTPLADADRRAAASPLIEALRAERHAGLILFSSGTTGAPKAMLHDLDRLIDGYVGRRARPLSILLFLLFDHIGGINTLLNILSIGGTATLVAEKTPERVASLIERYGVTVLPTSPTFLNLMLMGDAVGKHDLSSLRMITYGTEPMPESLLRRLRESLPRVKLLQTFGTSETGIVSTTSMSSDSVYMKFNDPSIEHKIVDGELWLKSARQILGYLNHPSDSFTEDGWFKTGDVVEEGPDGFLRVRGRRKEVINVGGEKVFPAEVESVLMRHPGVRDCKAYGEANSLTGQFVAADVVLDLAAGVEAAAVLRDIRAFARRSMDGYKVPVRLTPVEAIGYSSRFKKVLIERSGPADAGAAADSIDSVAYSEPTGQDQN</sequence>